<feature type="transmembrane region" description="Helical" evidence="9">
    <location>
        <begin position="771"/>
        <end position="793"/>
    </location>
</feature>
<feature type="transmembrane region" description="Helical" evidence="9">
    <location>
        <begin position="847"/>
        <end position="868"/>
    </location>
</feature>
<dbReference type="PROSITE" id="PS50156">
    <property type="entry name" value="SSD"/>
    <property type="match status" value="1"/>
</dbReference>
<feature type="transmembrane region" description="Helical" evidence="9">
    <location>
        <begin position="509"/>
        <end position="529"/>
    </location>
</feature>
<feature type="transmembrane region" description="Helical" evidence="9">
    <location>
        <begin position="343"/>
        <end position="364"/>
    </location>
</feature>
<dbReference type="Gene3D" id="1.20.1640.10">
    <property type="entry name" value="Multidrug efflux transporter AcrB transmembrane domain"/>
    <property type="match status" value="2"/>
</dbReference>
<name>A0A8T0FY13_ARGBR</name>
<feature type="transmembrane region" description="Helical" evidence="9">
    <location>
        <begin position="691"/>
        <end position="714"/>
    </location>
</feature>
<keyword evidence="7" id="KW-0325">Glycoprotein</keyword>
<reference evidence="11" key="1">
    <citation type="journal article" date="2020" name="bioRxiv">
        <title>Chromosome-level reference genome of the European wasp spider Argiope bruennichi: a resource for studies on range expansion and evolutionary adaptation.</title>
        <authorList>
            <person name="Sheffer M.M."/>
            <person name="Hoppe A."/>
            <person name="Krehenwinkel H."/>
            <person name="Uhl G."/>
            <person name="Kuss A.W."/>
            <person name="Jensen L."/>
            <person name="Jensen C."/>
            <person name="Gillespie R.G."/>
            <person name="Hoff K.J."/>
            <person name="Prost S."/>
        </authorList>
    </citation>
    <scope>NUCLEOTIDE SEQUENCE</scope>
</reference>
<dbReference type="AlphaFoldDB" id="A0A8T0FY13"/>
<dbReference type="GO" id="GO:0005886">
    <property type="term" value="C:plasma membrane"/>
    <property type="evidence" value="ECO:0007669"/>
    <property type="project" value="UniProtKB-SubCell"/>
</dbReference>
<feature type="transmembrane region" description="Helical" evidence="9">
    <location>
        <begin position="814"/>
        <end position="835"/>
    </location>
</feature>
<evidence type="ECO:0000256" key="8">
    <source>
        <dbReference type="SAM" id="MobiDB-lite"/>
    </source>
</evidence>
<feature type="transmembrane region" description="Helical" evidence="9">
    <location>
        <begin position="44"/>
        <end position="62"/>
    </location>
</feature>
<feature type="transmembrane region" description="Helical" evidence="9">
    <location>
        <begin position="311"/>
        <end position="336"/>
    </location>
</feature>
<feature type="transmembrane region" description="Helical" evidence="9">
    <location>
        <begin position="384"/>
        <end position="403"/>
    </location>
</feature>
<protein>
    <submittedName>
        <fullName evidence="11">Patched domain-containing protein 3</fullName>
    </submittedName>
</protein>
<dbReference type="InterPro" id="IPR003392">
    <property type="entry name" value="PTHD_SSD"/>
</dbReference>
<feature type="transmembrane region" description="Helical" evidence="9">
    <location>
        <begin position="720"/>
        <end position="738"/>
    </location>
</feature>
<dbReference type="GO" id="GO:0030659">
    <property type="term" value="C:cytoplasmic vesicle membrane"/>
    <property type="evidence" value="ECO:0007669"/>
    <property type="project" value="TreeGrafter"/>
</dbReference>
<dbReference type="FunFam" id="1.20.1640.10:FF:000013">
    <property type="entry name" value="PaTched Related family"/>
    <property type="match status" value="1"/>
</dbReference>
<evidence type="ECO:0000256" key="2">
    <source>
        <dbReference type="ARBA" id="ARBA00005585"/>
    </source>
</evidence>
<organism evidence="11 12">
    <name type="scientific">Argiope bruennichi</name>
    <name type="common">Wasp spider</name>
    <name type="synonym">Aranea bruennichi</name>
    <dbReference type="NCBI Taxonomy" id="94029"/>
    <lineage>
        <taxon>Eukaryota</taxon>
        <taxon>Metazoa</taxon>
        <taxon>Ecdysozoa</taxon>
        <taxon>Arthropoda</taxon>
        <taxon>Chelicerata</taxon>
        <taxon>Arachnida</taxon>
        <taxon>Araneae</taxon>
        <taxon>Araneomorphae</taxon>
        <taxon>Entelegynae</taxon>
        <taxon>Araneoidea</taxon>
        <taxon>Araneidae</taxon>
        <taxon>Argiope</taxon>
    </lineage>
</organism>
<feature type="compositionally biased region" description="Polar residues" evidence="8">
    <location>
        <begin position="972"/>
        <end position="983"/>
    </location>
</feature>
<feature type="domain" description="SSD" evidence="10">
    <location>
        <begin position="281"/>
        <end position="438"/>
    </location>
</feature>
<feature type="compositionally biased region" description="Basic and acidic residues" evidence="8">
    <location>
        <begin position="1006"/>
        <end position="1015"/>
    </location>
</feature>
<feature type="transmembrane region" description="Helical" evidence="9">
    <location>
        <begin position="281"/>
        <end position="305"/>
    </location>
</feature>
<comment type="similarity">
    <text evidence="2">Belongs to the patched family.</text>
</comment>
<dbReference type="PANTHER" id="PTHR10796:SF92">
    <property type="entry name" value="PATCHED-RELATED, ISOFORM A"/>
    <property type="match status" value="1"/>
</dbReference>
<keyword evidence="4 9" id="KW-0812">Transmembrane</keyword>
<dbReference type="Pfam" id="PF02460">
    <property type="entry name" value="Patched"/>
    <property type="match status" value="1"/>
</dbReference>
<evidence type="ECO:0000256" key="7">
    <source>
        <dbReference type="ARBA" id="ARBA00023180"/>
    </source>
</evidence>
<keyword evidence="3" id="KW-1003">Cell membrane</keyword>
<dbReference type="PANTHER" id="PTHR10796">
    <property type="entry name" value="PATCHED-RELATED"/>
    <property type="match status" value="1"/>
</dbReference>
<dbReference type="SUPFAM" id="SSF82866">
    <property type="entry name" value="Multidrug efflux transporter AcrB transmembrane domain"/>
    <property type="match status" value="2"/>
</dbReference>
<comment type="subcellular location">
    <subcellularLocation>
        <location evidence="1">Cell membrane</location>
        <topology evidence="1">Multi-pass membrane protein</topology>
    </subcellularLocation>
</comment>
<feature type="region of interest" description="Disordered" evidence="8">
    <location>
        <begin position="937"/>
        <end position="1070"/>
    </location>
</feature>
<evidence type="ECO:0000256" key="4">
    <source>
        <dbReference type="ARBA" id="ARBA00022692"/>
    </source>
</evidence>
<feature type="transmembrane region" description="Helical" evidence="9">
    <location>
        <begin position="415"/>
        <end position="439"/>
    </location>
</feature>
<evidence type="ECO:0000256" key="1">
    <source>
        <dbReference type="ARBA" id="ARBA00004651"/>
    </source>
</evidence>
<reference evidence="11" key="2">
    <citation type="submission" date="2020-06" db="EMBL/GenBank/DDBJ databases">
        <authorList>
            <person name="Sheffer M."/>
        </authorList>
    </citation>
    <scope>NUCLEOTIDE SEQUENCE</scope>
</reference>
<evidence type="ECO:0000256" key="5">
    <source>
        <dbReference type="ARBA" id="ARBA00022989"/>
    </source>
</evidence>
<dbReference type="Proteomes" id="UP000807504">
    <property type="component" value="Unassembled WGS sequence"/>
</dbReference>
<gene>
    <name evidence="11" type="ORF">HNY73_002493</name>
</gene>
<comment type="caution">
    <text evidence="11">The sequence shown here is derived from an EMBL/GenBank/DDBJ whole genome shotgun (WGS) entry which is preliminary data.</text>
</comment>
<feature type="compositionally biased region" description="Basic and acidic residues" evidence="8">
    <location>
        <begin position="1051"/>
        <end position="1062"/>
    </location>
</feature>
<keyword evidence="5 9" id="KW-1133">Transmembrane helix</keyword>
<keyword evidence="12" id="KW-1185">Reference proteome</keyword>
<feature type="transmembrane region" description="Helical" evidence="9">
    <location>
        <begin position="745"/>
        <end position="765"/>
    </location>
</feature>
<proteinExistence type="inferred from homology"/>
<accession>A0A8T0FY13</accession>
<dbReference type="EMBL" id="JABXBU010000002">
    <property type="protein sequence ID" value="KAF8794519.1"/>
    <property type="molecule type" value="Genomic_DNA"/>
</dbReference>
<evidence type="ECO:0000259" key="10">
    <source>
        <dbReference type="PROSITE" id="PS50156"/>
    </source>
</evidence>
<evidence type="ECO:0000256" key="3">
    <source>
        <dbReference type="ARBA" id="ARBA00022475"/>
    </source>
</evidence>
<dbReference type="InterPro" id="IPR000731">
    <property type="entry name" value="SSD"/>
</dbReference>
<evidence type="ECO:0000256" key="9">
    <source>
        <dbReference type="SAM" id="Phobius"/>
    </source>
</evidence>
<evidence type="ECO:0000256" key="6">
    <source>
        <dbReference type="ARBA" id="ARBA00023136"/>
    </source>
</evidence>
<evidence type="ECO:0000313" key="12">
    <source>
        <dbReference type="Proteomes" id="UP000807504"/>
    </source>
</evidence>
<dbReference type="InterPro" id="IPR051697">
    <property type="entry name" value="Patched_domain-protein"/>
</dbReference>
<evidence type="ECO:0000313" key="11">
    <source>
        <dbReference type="EMBL" id="KAF8794519.1"/>
    </source>
</evidence>
<keyword evidence="6 9" id="KW-0472">Membrane</keyword>
<sequence length="1086" mass="123639">MPTGTDPQFQEPKKPHKHTMKCDCVDRLVSYMFRQLGWMVGRKPGYFIIVPVLISALLATGMQRIRYEADPEYLFSPTDGPAKHEREVIETLFPMNLSKDFDVGRMTRISPFARIMIEAKHGKSIFDKEVFGDLIKIDKMVNNITIWHNHRLWKYKNMCAKKNRKCFENTILEFADRLDDMAKGKYSIDYPLMINEVTFKVFFSAAFLGGVKTDEFNMIESARAVNLLYFLETGPIKTERANVWEAAFLQLMEESEFEHLNIAYYTSLTLSAELEKNTISVLPLFSVTVVIMLAFSVSTCMMLDWVKSKPWLGVLGCFSSAVAVAAAFGLTVYCGLEFIGLNLAAPFLMLGIGMDDTFVLLAAWRRTDDRLSVPERLAHTYADAGVSITITSLTNFISFWIGVITPFPCVRIFCIYTAMSVLFTYIYHVTFFGGCMALSGYAEERNLHSFICVPTMPKSLAQNRGYCYRLCCTGGRNPLDPDNPLDNEENMMMMFFRDKLGVFLTKKPVKFIIIISFLLYLAFGLWGCTKVKEGLERFKMARYDSYSLDYYDLEDKYFRKYPYRIQVVINETLDYSDPVVQERVEDLLHKLENNRLMAGPRFTESWLRIYHRFVNDSRTQVFLQGYNMSKKEDFYRGIHKVFFRLSQDYFKQDIKFNENFTEITAARFVLQTENIMDAIDEKNMLIELREIAANSSLPVVVFNQLFVLFDQFLLIRDTSIQAVGVATAVMMLISFIFIPIPNCALWVAFSIFSIEIGVVGYMSWWNVNLDAISMINLILCIGFSVDYSAHITYAYISSEQKDPDTRMRNALHSLGLPIAQGSVSTLLGIVILNAAPSYIFTVFFKTVFLVIFFASLHGLLLLPVLLSLTDGCCSGAKKGGDDVSEKEGTPPFYITSQPDGIITNKDGKVSIPTYKTLADPHFPTIIEEPKYKTTATWTDNGDLDQGIGTSGESSDGSWRGGNDEIIDHATQLHGSSTKLTSVCQPGESPRSRERENHVNPAFIDDDGFRASDRSRMKGYHHSNRDGKPASYHETWDDLHIQQASATKNHTNNKDSKPRRNSEPDSPLSRYMSRLNSGYVREFQMPL</sequence>